<evidence type="ECO:0000313" key="1">
    <source>
        <dbReference type="EMBL" id="KKL85040.1"/>
    </source>
</evidence>
<dbReference type="AlphaFoldDB" id="A0A0F9HTK9"/>
<accession>A0A0F9HTK9</accession>
<reference evidence="1" key="1">
    <citation type="journal article" date="2015" name="Nature">
        <title>Complex archaea that bridge the gap between prokaryotes and eukaryotes.</title>
        <authorList>
            <person name="Spang A."/>
            <person name="Saw J.H."/>
            <person name="Jorgensen S.L."/>
            <person name="Zaremba-Niedzwiedzka K."/>
            <person name="Martijn J."/>
            <person name="Lind A.E."/>
            <person name="van Eijk R."/>
            <person name="Schleper C."/>
            <person name="Guy L."/>
            <person name="Ettema T.J."/>
        </authorList>
    </citation>
    <scope>NUCLEOTIDE SEQUENCE</scope>
</reference>
<comment type="caution">
    <text evidence="1">The sequence shown here is derived from an EMBL/GenBank/DDBJ whole genome shotgun (WGS) entry which is preliminary data.</text>
</comment>
<dbReference type="EMBL" id="LAZR01021519">
    <property type="protein sequence ID" value="KKL85040.1"/>
    <property type="molecule type" value="Genomic_DNA"/>
</dbReference>
<sequence>AVLGRLDGSAFAAMNAVRGRIHAERDMAADHRVGRRTRAGVDRGRGFTVERRTPRRVAVAGKAVQQ</sequence>
<gene>
    <name evidence="1" type="ORF">LCGC14_1958730</name>
</gene>
<protein>
    <submittedName>
        <fullName evidence="1">Uncharacterized protein</fullName>
    </submittedName>
</protein>
<name>A0A0F9HTK9_9ZZZZ</name>
<feature type="non-terminal residue" evidence="1">
    <location>
        <position position="1"/>
    </location>
</feature>
<proteinExistence type="predicted"/>
<organism evidence="1">
    <name type="scientific">marine sediment metagenome</name>
    <dbReference type="NCBI Taxonomy" id="412755"/>
    <lineage>
        <taxon>unclassified sequences</taxon>
        <taxon>metagenomes</taxon>
        <taxon>ecological metagenomes</taxon>
    </lineage>
</organism>